<evidence type="ECO:0000256" key="4">
    <source>
        <dbReference type="ARBA" id="ARBA00022598"/>
    </source>
</evidence>
<dbReference type="SUPFAM" id="SSF52021">
    <property type="entry name" value="Carbamoyl phosphate synthetase, small subunit N-terminal domain"/>
    <property type="match status" value="1"/>
</dbReference>
<dbReference type="PRINTS" id="PR00097">
    <property type="entry name" value="ANTSNTHASEII"/>
</dbReference>
<feature type="binding site" evidence="11">
    <location>
        <position position="296"/>
    </location>
    <ligand>
        <name>L-glutamine</name>
        <dbReference type="ChEBI" id="CHEBI:58359"/>
    </ligand>
</feature>
<reference evidence="13 14" key="1">
    <citation type="submission" date="2021-10" db="EMBL/GenBank/DDBJ databases">
        <title>Anaerobic single-cell dispensing facilitates the cultivation of human gut bacteria.</title>
        <authorList>
            <person name="Afrizal A."/>
        </authorList>
    </citation>
    <scope>NUCLEOTIDE SEQUENCE [LARGE SCALE GENOMIC DNA]</scope>
    <source>
        <strain evidence="13 14">CLA-AA-H244</strain>
    </source>
</reference>
<accession>A0AAE3DNL6</accession>
<dbReference type="PANTHER" id="PTHR43418:SF7">
    <property type="entry name" value="CARBAMOYL-PHOSPHATE SYNTHASE SMALL CHAIN"/>
    <property type="match status" value="1"/>
</dbReference>
<dbReference type="SMART" id="SM01097">
    <property type="entry name" value="CPSase_sm_chain"/>
    <property type="match status" value="1"/>
</dbReference>
<feature type="binding site" evidence="11">
    <location>
        <position position="49"/>
    </location>
    <ligand>
        <name>L-glutamine</name>
        <dbReference type="ChEBI" id="CHEBI:58359"/>
    </ligand>
</feature>
<feature type="binding site" evidence="11">
    <location>
        <position position="255"/>
    </location>
    <ligand>
        <name>L-glutamine</name>
        <dbReference type="ChEBI" id="CHEBI:58359"/>
    </ligand>
</feature>
<dbReference type="EMBL" id="JAJEQF010000049">
    <property type="protein sequence ID" value="MCC2168857.1"/>
    <property type="molecule type" value="Genomic_DNA"/>
</dbReference>
<feature type="binding site" evidence="11">
    <location>
        <position position="295"/>
    </location>
    <ligand>
        <name>L-glutamine</name>
        <dbReference type="ChEBI" id="CHEBI:58359"/>
    </ligand>
</feature>
<dbReference type="GO" id="GO:0006541">
    <property type="term" value="P:glutamine metabolic process"/>
    <property type="evidence" value="ECO:0007669"/>
    <property type="project" value="InterPro"/>
</dbReference>
<keyword evidence="14" id="KW-1185">Reference proteome</keyword>
<dbReference type="GO" id="GO:0006526">
    <property type="term" value="P:L-arginine biosynthetic process"/>
    <property type="evidence" value="ECO:0007669"/>
    <property type="project" value="UniProtKB-UniRule"/>
</dbReference>
<comment type="pathway">
    <text evidence="2 11">Amino-acid biosynthesis; L-arginine biosynthesis; carbamoyl phosphate from bicarbonate: step 1/1.</text>
</comment>
<comment type="function">
    <text evidence="11">Small subunit of the glutamine-dependent carbamoyl phosphate synthetase (CPSase). CPSase catalyzes the formation of carbamoyl phosphate from the ammonia moiety of glutamine, carbonate, and phosphate donated by ATP, constituting the first step of 2 biosynthetic pathways, one leading to arginine and/or urea and the other to pyrimidine nucleotides. The small subunit (glutamine amidotransferase) binds and cleaves glutamine to supply the large subunit with the substrate ammonia.</text>
</comment>
<dbReference type="InterPro" id="IPR035686">
    <property type="entry name" value="CPSase_GATase1"/>
</dbReference>
<evidence type="ECO:0000313" key="13">
    <source>
        <dbReference type="EMBL" id="MCC2168857.1"/>
    </source>
</evidence>
<evidence type="ECO:0000256" key="9">
    <source>
        <dbReference type="ARBA" id="ARBA00048816"/>
    </source>
</evidence>
<comment type="pathway">
    <text evidence="1 11">Pyrimidine metabolism; UMP biosynthesis via de novo pathway; (S)-dihydroorotate from bicarbonate: step 1/3.</text>
</comment>
<evidence type="ECO:0000256" key="2">
    <source>
        <dbReference type="ARBA" id="ARBA00005077"/>
    </source>
</evidence>
<evidence type="ECO:0000256" key="8">
    <source>
        <dbReference type="ARBA" id="ARBA00022975"/>
    </source>
</evidence>
<feature type="active site" evidence="11">
    <location>
        <position position="335"/>
    </location>
</feature>
<evidence type="ECO:0000256" key="3">
    <source>
        <dbReference type="ARBA" id="ARBA00007800"/>
    </source>
</evidence>
<name>A0AAE3DNL6_9FIRM</name>
<dbReference type="InterPro" id="IPR036480">
    <property type="entry name" value="CarbP_synth_ssu_N_sf"/>
</dbReference>
<comment type="subunit">
    <text evidence="11">Composed of two chains; the small (or glutamine) chain promotes the hydrolysis of glutamine to ammonia, which is used by the large (or ammonia) chain to synthesize carbamoyl phosphate. Tetramer of heterodimers (alpha,beta)4.</text>
</comment>
<dbReference type="InterPro" id="IPR017926">
    <property type="entry name" value="GATASE"/>
</dbReference>
<dbReference type="GO" id="GO:0005524">
    <property type="term" value="F:ATP binding"/>
    <property type="evidence" value="ECO:0007669"/>
    <property type="project" value="UniProtKB-UniRule"/>
</dbReference>
<dbReference type="EC" id="6.3.5.5" evidence="11"/>
<evidence type="ECO:0000259" key="12">
    <source>
        <dbReference type="SMART" id="SM01097"/>
    </source>
</evidence>
<dbReference type="Pfam" id="PF00988">
    <property type="entry name" value="CPSase_sm_chain"/>
    <property type="match status" value="1"/>
</dbReference>
<dbReference type="AlphaFoldDB" id="A0AAE3DNL6"/>
<dbReference type="GO" id="GO:0006207">
    <property type="term" value="P:'de novo' pyrimidine nucleobase biosynthetic process"/>
    <property type="evidence" value="ECO:0007669"/>
    <property type="project" value="InterPro"/>
</dbReference>
<evidence type="ECO:0000256" key="1">
    <source>
        <dbReference type="ARBA" id="ARBA00004812"/>
    </source>
</evidence>
<organism evidence="13 14">
    <name type="scientific">Gallintestinimicrobium propionicum</name>
    <dbReference type="NCBI Taxonomy" id="2981770"/>
    <lineage>
        <taxon>Bacteria</taxon>
        <taxon>Bacillati</taxon>
        <taxon>Bacillota</taxon>
        <taxon>Clostridia</taxon>
        <taxon>Lachnospirales</taxon>
        <taxon>Lachnospiraceae</taxon>
        <taxon>Gallintestinimicrobium</taxon>
    </lineage>
</organism>
<dbReference type="PANTHER" id="PTHR43418">
    <property type="entry name" value="MULTIFUNCTIONAL TRYPTOPHAN BIOSYNTHESIS PROTEIN-RELATED"/>
    <property type="match status" value="1"/>
</dbReference>
<feature type="domain" description="Carbamoyl-phosphate synthase small subunit N-terminal" evidence="12">
    <location>
        <begin position="3"/>
        <end position="135"/>
    </location>
</feature>
<keyword evidence="5 11" id="KW-0547">Nucleotide-binding</keyword>
<evidence type="ECO:0000256" key="5">
    <source>
        <dbReference type="ARBA" id="ARBA00022741"/>
    </source>
</evidence>
<dbReference type="PRINTS" id="PR00099">
    <property type="entry name" value="CPSGATASE"/>
</dbReference>
<evidence type="ECO:0000256" key="6">
    <source>
        <dbReference type="ARBA" id="ARBA00022840"/>
    </source>
</evidence>
<feature type="binding site" evidence="11">
    <location>
        <position position="223"/>
    </location>
    <ligand>
        <name>L-glutamine</name>
        <dbReference type="ChEBI" id="CHEBI:58359"/>
    </ligand>
</feature>
<keyword evidence="11" id="KW-0028">Amino-acid biosynthesis</keyword>
<dbReference type="GO" id="GO:0004088">
    <property type="term" value="F:carbamoyl-phosphate synthase (glutamine-hydrolyzing) activity"/>
    <property type="evidence" value="ECO:0007669"/>
    <property type="project" value="UniProtKB-UniRule"/>
</dbReference>
<dbReference type="PRINTS" id="PR00096">
    <property type="entry name" value="GATASE"/>
</dbReference>
<proteinExistence type="inferred from homology"/>
<dbReference type="Proteomes" id="UP001199355">
    <property type="component" value="Unassembled WGS sequence"/>
</dbReference>
<comment type="catalytic activity">
    <reaction evidence="10 11">
        <text>L-glutamine + H2O = L-glutamate + NH4(+)</text>
        <dbReference type="Rhea" id="RHEA:15889"/>
        <dbReference type="ChEBI" id="CHEBI:15377"/>
        <dbReference type="ChEBI" id="CHEBI:28938"/>
        <dbReference type="ChEBI" id="CHEBI:29985"/>
        <dbReference type="ChEBI" id="CHEBI:58359"/>
    </reaction>
</comment>
<feature type="active site" evidence="11">
    <location>
        <position position="337"/>
    </location>
</feature>
<dbReference type="InterPro" id="IPR029062">
    <property type="entry name" value="Class_I_gatase-like"/>
</dbReference>
<keyword evidence="8 11" id="KW-0665">Pyrimidine biosynthesis</keyword>
<evidence type="ECO:0000256" key="11">
    <source>
        <dbReference type="HAMAP-Rule" id="MF_01209"/>
    </source>
</evidence>
<dbReference type="NCBIfam" id="TIGR01368">
    <property type="entry name" value="CPSaseIIsmall"/>
    <property type="match status" value="1"/>
</dbReference>
<keyword evidence="4 11" id="KW-0436">Ligase</keyword>
<dbReference type="Gene3D" id="3.40.50.880">
    <property type="match status" value="1"/>
</dbReference>
<evidence type="ECO:0000313" key="14">
    <source>
        <dbReference type="Proteomes" id="UP001199355"/>
    </source>
</evidence>
<comment type="caution">
    <text evidence="13">The sequence shown here is derived from an EMBL/GenBank/DDBJ whole genome shotgun (WGS) entry which is preliminary data.</text>
</comment>
<dbReference type="FunFam" id="3.50.30.20:FF:000001">
    <property type="entry name" value="Carbamoyl-phosphate synthase small chain"/>
    <property type="match status" value="1"/>
</dbReference>
<comment type="similarity">
    <text evidence="3 11">Belongs to the CarA family.</text>
</comment>
<dbReference type="RefSeq" id="WP_308728946.1">
    <property type="nucleotide sequence ID" value="NZ_JAJEQF010000049.1"/>
</dbReference>
<dbReference type="Pfam" id="PF00117">
    <property type="entry name" value="GATase"/>
    <property type="match status" value="1"/>
</dbReference>
<dbReference type="CDD" id="cd01744">
    <property type="entry name" value="GATase1_CPSase"/>
    <property type="match status" value="1"/>
</dbReference>
<feature type="region of interest" description="CPSase" evidence="11">
    <location>
        <begin position="1"/>
        <end position="170"/>
    </location>
</feature>
<dbReference type="HAMAP" id="MF_01209">
    <property type="entry name" value="CPSase_S_chain"/>
    <property type="match status" value="1"/>
</dbReference>
<evidence type="ECO:0000256" key="7">
    <source>
        <dbReference type="ARBA" id="ARBA00022962"/>
    </source>
</evidence>
<evidence type="ECO:0000256" key="10">
    <source>
        <dbReference type="ARBA" id="ARBA00049285"/>
    </source>
</evidence>
<feature type="binding site" evidence="11">
    <location>
        <position position="225"/>
    </location>
    <ligand>
        <name>L-glutamine</name>
        <dbReference type="ChEBI" id="CHEBI:58359"/>
    </ligand>
</feature>
<dbReference type="NCBIfam" id="NF009475">
    <property type="entry name" value="PRK12838.1"/>
    <property type="match status" value="1"/>
</dbReference>
<dbReference type="InterPro" id="IPR002474">
    <property type="entry name" value="CarbamoylP_synth_ssu_N"/>
</dbReference>
<feature type="binding site" evidence="11">
    <location>
        <position position="293"/>
    </location>
    <ligand>
        <name>L-glutamine</name>
        <dbReference type="ChEBI" id="CHEBI:58359"/>
    </ligand>
</feature>
<keyword evidence="7 11" id="KW-0315">Glutamine amidotransferase</keyword>
<dbReference type="GO" id="GO:0044205">
    <property type="term" value="P:'de novo' UMP biosynthetic process"/>
    <property type="evidence" value="ECO:0007669"/>
    <property type="project" value="UniProtKB-UniRule"/>
</dbReference>
<gene>
    <name evidence="11" type="primary">carA</name>
    <name evidence="13" type="ORF">LKD45_14385</name>
</gene>
<dbReference type="PROSITE" id="PS51273">
    <property type="entry name" value="GATASE_TYPE_1"/>
    <property type="match status" value="1"/>
</dbReference>
<dbReference type="InterPro" id="IPR006274">
    <property type="entry name" value="CarbamoylP_synth_ssu"/>
</dbReference>
<sequence length="360" mass="39913">MEQTVYLQLEDGTCLTGKHFGAPLKEDVIAEVVFTTAMTGYTETLTDPSYYGQMVVQTFPLIGNYGVNPKDFESKGIHMSAYITREWCPCPSNFRCQTDLDAFLKQQNVPGIYDLDTRYLTKLIRERGVMNGRLTSLRPDSAAVEDLKSWAITDAVAHVTCREPYQIPSPLPRHHVVLWDFGAKQNIIRKLHALNCDLTIVPASTTAARILSYSPDGIMLSNGPGNPKDNPAIISELSHLCKSGIPIFGICLGHQLLALANGADTEKLKYGHRGANQPVKDLLTGRDYITSQNHGYAVKNDSLPDNAILRFINLNDGTCEGVSYQDFPGFSVQFHPEACGGPHDSEFLFREFVALMERRA</sequence>
<keyword evidence="11" id="KW-0055">Arginine biosynthesis</keyword>
<dbReference type="InterPro" id="IPR050472">
    <property type="entry name" value="Anth_synth/Amidotransfase"/>
</dbReference>
<protein>
    <recommendedName>
        <fullName evidence="11">Carbamoyl phosphate synthase small chain</fullName>
        <ecNumber evidence="11">6.3.5.5</ecNumber>
    </recommendedName>
    <alternativeName>
        <fullName evidence="11">Carbamoyl phosphate synthetase glutamine chain</fullName>
    </alternativeName>
</protein>
<feature type="binding site" evidence="11">
    <location>
        <position position="252"/>
    </location>
    <ligand>
        <name>L-glutamine</name>
        <dbReference type="ChEBI" id="CHEBI:58359"/>
    </ligand>
</feature>
<feature type="active site" description="Nucleophile" evidence="11">
    <location>
        <position position="251"/>
    </location>
</feature>
<dbReference type="SUPFAM" id="SSF52317">
    <property type="entry name" value="Class I glutamine amidotransferase-like"/>
    <property type="match status" value="1"/>
</dbReference>
<dbReference type="Gene3D" id="3.50.30.20">
    <property type="entry name" value="Carbamoyl-phosphate synthase small subunit, N-terminal domain"/>
    <property type="match status" value="1"/>
</dbReference>
<keyword evidence="6 11" id="KW-0067">ATP-binding</keyword>
<comment type="catalytic activity">
    <reaction evidence="9 11">
        <text>hydrogencarbonate + L-glutamine + 2 ATP + H2O = carbamoyl phosphate + L-glutamate + 2 ADP + phosphate + 2 H(+)</text>
        <dbReference type="Rhea" id="RHEA:18633"/>
        <dbReference type="ChEBI" id="CHEBI:15377"/>
        <dbReference type="ChEBI" id="CHEBI:15378"/>
        <dbReference type="ChEBI" id="CHEBI:17544"/>
        <dbReference type="ChEBI" id="CHEBI:29985"/>
        <dbReference type="ChEBI" id="CHEBI:30616"/>
        <dbReference type="ChEBI" id="CHEBI:43474"/>
        <dbReference type="ChEBI" id="CHEBI:58228"/>
        <dbReference type="ChEBI" id="CHEBI:58359"/>
        <dbReference type="ChEBI" id="CHEBI:456216"/>
        <dbReference type="EC" id="6.3.5.5"/>
    </reaction>
</comment>